<proteinExistence type="predicted"/>
<feature type="region of interest" description="Disordered" evidence="1">
    <location>
        <begin position="41"/>
        <end position="61"/>
    </location>
</feature>
<sequence>LLSALDFLHSRGAALGGFSSDQIFLAAPGLPRLAPLRLLPASGPAPSSAPSPVPGHDASAVPAAAAAASRLESPLLLQPRWDLPTLMSLWRRRRISNL</sequence>
<gene>
    <name evidence="2" type="ORF">MNEG_15665</name>
</gene>
<dbReference type="STRING" id="145388.A0A0D2K831"/>
<dbReference type="RefSeq" id="XP_013891318.1">
    <property type="nucleotide sequence ID" value="XM_014035864.1"/>
</dbReference>
<evidence type="ECO:0000313" key="2">
    <source>
        <dbReference type="EMBL" id="KIY92298.1"/>
    </source>
</evidence>
<evidence type="ECO:0000313" key="3">
    <source>
        <dbReference type="Proteomes" id="UP000054498"/>
    </source>
</evidence>
<dbReference type="KEGG" id="mng:MNEG_15665"/>
<dbReference type="AlphaFoldDB" id="A0A0D2K831"/>
<organism evidence="2 3">
    <name type="scientific">Monoraphidium neglectum</name>
    <dbReference type="NCBI Taxonomy" id="145388"/>
    <lineage>
        <taxon>Eukaryota</taxon>
        <taxon>Viridiplantae</taxon>
        <taxon>Chlorophyta</taxon>
        <taxon>core chlorophytes</taxon>
        <taxon>Chlorophyceae</taxon>
        <taxon>CS clade</taxon>
        <taxon>Sphaeropleales</taxon>
        <taxon>Selenastraceae</taxon>
        <taxon>Monoraphidium</taxon>
    </lineage>
</organism>
<evidence type="ECO:0000256" key="1">
    <source>
        <dbReference type="SAM" id="MobiDB-lite"/>
    </source>
</evidence>
<dbReference type="Proteomes" id="UP000054498">
    <property type="component" value="Unassembled WGS sequence"/>
</dbReference>
<feature type="non-terminal residue" evidence="2">
    <location>
        <position position="98"/>
    </location>
</feature>
<keyword evidence="3" id="KW-1185">Reference proteome</keyword>
<name>A0A0D2K831_9CHLO</name>
<dbReference type="GeneID" id="25733349"/>
<protein>
    <submittedName>
        <fullName evidence="2">Uncharacterized protein</fullName>
    </submittedName>
</protein>
<feature type="non-terminal residue" evidence="2">
    <location>
        <position position="1"/>
    </location>
</feature>
<accession>A0A0D2K831</accession>
<dbReference type="EMBL" id="KK105759">
    <property type="protein sequence ID" value="KIY92298.1"/>
    <property type="molecule type" value="Genomic_DNA"/>
</dbReference>
<reference evidence="2 3" key="1">
    <citation type="journal article" date="2013" name="BMC Genomics">
        <title>Reconstruction of the lipid metabolism for the microalga Monoraphidium neglectum from its genome sequence reveals characteristics suitable for biofuel production.</title>
        <authorList>
            <person name="Bogen C."/>
            <person name="Al-Dilaimi A."/>
            <person name="Albersmeier A."/>
            <person name="Wichmann J."/>
            <person name="Grundmann M."/>
            <person name="Rupp O."/>
            <person name="Lauersen K.J."/>
            <person name="Blifernez-Klassen O."/>
            <person name="Kalinowski J."/>
            <person name="Goesmann A."/>
            <person name="Mussgnug J.H."/>
            <person name="Kruse O."/>
        </authorList>
    </citation>
    <scope>NUCLEOTIDE SEQUENCE [LARGE SCALE GENOMIC DNA]</scope>
    <source>
        <strain evidence="2 3">SAG 48.87</strain>
    </source>
</reference>